<proteinExistence type="predicted"/>
<sequence>MDVSACRRHRLKITSNGPAAILIQSRAPRTFEKPYPTSTRARRAYRVHIKLLTLHADAQFINGPGAYPFTGRDVSNKSVALSMRDLDVYLRAGTSTSTDCETPSFRYITFDEAKGPEGIERGGRGTEEGEMRCVTPRLVPQ</sequence>
<comment type="caution">
    <text evidence="1">The sequence shown here is derived from an EMBL/GenBank/DDBJ whole genome shotgun (WGS) entry which is preliminary data.</text>
</comment>
<organism evidence="1 2">
    <name type="scientific">Eumeta variegata</name>
    <name type="common">Bagworm moth</name>
    <name type="synonym">Eumeta japonica</name>
    <dbReference type="NCBI Taxonomy" id="151549"/>
    <lineage>
        <taxon>Eukaryota</taxon>
        <taxon>Metazoa</taxon>
        <taxon>Ecdysozoa</taxon>
        <taxon>Arthropoda</taxon>
        <taxon>Hexapoda</taxon>
        <taxon>Insecta</taxon>
        <taxon>Pterygota</taxon>
        <taxon>Neoptera</taxon>
        <taxon>Endopterygota</taxon>
        <taxon>Lepidoptera</taxon>
        <taxon>Glossata</taxon>
        <taxon>Ditrysia</taxon>
        <taxon>Tineoidea</taxon>
        <taxon>Psychidae</taxon>
        <taxon>Oiketicinae</taxon>
        <taxon>Eumeta</taxon>
    </lineage>
</organism>
<accession>A0A4C1XWF3</accession>
<dbReference type="EMBL" id="BGZK01000957">
    <property type="protein sequence ID" value="GBP66475.1"/>
    <property type="molecule type" value="Genomic_DNA"/>
</dbReference>
<dbReference type="AlphaFoldDB" id="A0A4C1XWF3"/>
<gene>
    <name evidence="1" type="ORF">EVAR_51462_1</name>
</gene>
<evidence type="ECO:0000313" key="2">
    <source>
        <dbReference type="Proteomes" id="UP000299102"/>
    </source>
</evidence>
<name>A0A4C1XWF3_EUMVA</name>
<evidence type="ECO:0000313" key="1">
    <source>
        <dbReference type="EMBL" id="GBP66475.1"/>
    </source>
</evidence>
<dbReference type="Proteomes" id="UP000299102">
    <property type="component" value="Unassembled WGS sequence"/>
</dbReference>
<keyword evidence="2" id="KW-1185">Reference proteome</keyword>
<reference evidence="1 2" key="1">
    <citation type="journal article" date="2019" name="Commun. Biol.">
        <title>The bagworm genome reveals a unique fibroin gene that provides high tensile strength.</title>
        <authorList>
            <person name="Kono N."/>
            <person name="Nakamura H."/>
            <person name="Ohtoshi R."/>
            <person name="Tomita M."/>
            <person name="Numata K."/>
            <person name="Arakawa K."/>
        </authorList>
    </citation>
    <scope>NUCLEOTIDE SEQUENCE [LARGE SCALE GENOMIC DNA]</scope>
</reference>
<protein>
    <submittedName>
        <fullName evidence="1">Uncharacterized protein</fullName>
    </submittedName>
</protein>